<proteinExistence type="predicted"/>
<dbReference type="Proteomes" id="UP000544122">
    <property type="component" value="Unassembled WGS sequence"/>
</dbReference>
<sequence>MGNKYTASRSARLTLFLGHYKRVHHFTELTMASPFMLFPEPETVTLKRTCMAQMIISLAALTSTGVLLSKVVTVMNGMH</sequence>
<name>A0A7Y4GSL0_9BRAD</name>
<keyword evidence="1" id="KW-0812">Transmembrane</keyword>
<feature type="transmembrane region" description="Helical" evidence="1">
    <location>
        <begin position="55"/>
        <end position="75"/>
    </location>
</feature>
<evidence type="ECO:0000313" key="3">
    <source>
        <dbReference type="Proteomes" id="UP000544122"/>
    </source>
</evidence>
<comment type="caution">
    <text evidence="2">The sequence shown here is derived from an EMBL/GenBank/DDBJ whole genome shotgun (WGS) entry which is preliminary data.</text>
</comment>
<dbReference type="RefSeq" id="WP_171580285.1">
    <property type="nucleotide sequence ID" value="NZ_JAAVLX010000004.1"/>
</dbReference>
<dbReference type="EMBL" id="JAAVLX010000004">
    <property type="protein sequence ID" value="NOJ41076.1"/>
    <property type="molecule type" value="Genomic_DNA"/>
</dbReference>
<dbReference type="AlphaFoldDB" id="A0A7Y4GSL0"/>
<protein>
    <submittedName>
        <fullName evidence="2">Uncharacterized protein</fullName>
    </submittedName>
</protein>
<evidence type="ECO:0000313" key="2">
    <source>
        <dbReference type="EMBL" id="NOJ41076.1"/>
    </source>
</evidence>
<gene>
    <name evidence="2" type="ORF">HCN58_15950</name>
</gene>
<organism evidence="2 3">
    <name type="scientific">Bradyrhizobium australiense</name>
    <dbReference type="NCBI Taxonomy" id="2721161"/>
    <lineage>
        <taxon>Bacteria</taxon>
        <taxon>Pseudomonadati</taxon>
        <taxon>Pseudomonadota</taxon>
        <taxon>Alphaproteobacteria</taxon>
        <taxon>Hyphomicrobiales</taxon>
        <taxon>Nitrobacteraceae</taxon>
        <taxon>Bradyrhizobium</taxon>
    </lineage>
</organism>
<keyword evidence="3" id="KW-1185">Reference proteome</keyword>
<evidence type="ECO:0000256" key="1">
    <source>
        <dbReference type="SAM" id="Phobius"/>
    </source>
</evidence>
<keyword evidence="1" id="KW-1133">Transmembrane helix</keyword>
<reference evidence="2 3" key="1">
    <citation type="submission" date="2020-03" db="EMBL/GenBank/DDBJ databases">
        <title>Bradyrhizobium diversity isolated from nodules of Indigofera sp.</title>
        <authorList>
            <person name="Klepa M."/>
            <person name="Helene L."/>
            <person name="Hungria M."/>
        </authorList>
    </citation>
    <scope>NUCLEOTIDE SEQUENCE [LARGE SCALE GENOMIC DNA]</scope>
    <source>
        <strain evidence="2 3">WSM 1791</strain>
    </source>
</reference>
<accession>A0A7Y4GSL0</accession>
<keyword evidence="1" id="KW-0472">Membrane</keyword>